<dbReference type="PRINTS" id="PR00080">
    <property type="entry name" value="SDRFAMILY"/>
</dbReference>
<reference evidence="2 3" key="1">
    <citation type="submission" date="2014-10" db="EMBL/GenBank/DDBJ databases">
        <title>Draft genome of the hookworm Ancylostoma caninum.</title>
        <authorList>
            <person name="Mitreva M."/>
        </authorList>
    </citation>
    <scope>NUCLEOTIDE SEQUENCE [LARGE SCALE GENOMIC DNA]</scope>
    <source>
        <strain evidence="2 3">Baltimore</strain>
    </source>
</reference>
<proteinExistence type="inferred from homology"/>
<dbReference type="PANTHER" id="PTHR43544:SF35">
    <property type="entry name" value="C-FACTOR-RELATED"/>
    <property type="match status" value="1"/>
</dbReference>
<dbReference type="PRINTS" id="PR00081">
    <property type="entry name" value="GDHRDH"/>
</dbReference>
<dbReference type="GO" id="GO:0016491">
    <property type="term" value="F:oxidoreductase activity"/>
    <property type="evidence" value="ECO:0007669"/>
    <property type="project" value="TreeGrafter"/>
</dbReference>
<dbReference type="InterPro" id="IPR051468">
    <property type="entry name" value="Fungal_SecMetab_SDRs"/>
</dbReference>
<dbReference type="EMBL" id="JOJR01008098">
    <property type="protein sequence ID" value="RCN26321.1"/>
    <property type="molecule type" value="Genomic_DNA"/>
</dbReference>
<dbReference type="CDD" id="cd05325">
    <property type="entry name" value="carb_red_sniffer_like_SDR_c"/>
    <property type="match status" value="1"/>
</dbReference>
<dbReference type="InterPro" id="IPR036291">
    <property type="entry name" value="NAD(P)-bd_dom_sf"/>
</dbReference>
<protein>
    <submittedName>
        <fullName evidence="2">Oxidoreductase, short chain dehydrogenase/reductase family protein</fullName>
    </submittedName>
</protein>
<evidence type="ECO:0000256" key="1">
    <source>
        <dbReference type="RuleBase" id="RU000363"/>
    </source>
</evidence>
<dbReference type="AlphaFoldDB" id="A0A368F2J2"/>
<organism evidence="2 3">
    <name type="scientific">Ancylostoma caninum</name>
    <name type="common">Dog hookworm</name>
    <dbReference type="NCBI Taxonomy" id="29170"/>
    <lineage>
        <taxon>Eukaryota</taxon>
        <taxon>Metazoa</taxon>
        <taxon>Ecdysozoa</taxon>
        <taxon>Nematoda</taxon>
        <taxon>Chromadorea</taxon>
        <taxon>Rhabditida</taxon>
        <taxon>Rhabditina</taxon>
        <taxon>Rhabditomorpha</taxon>
        <taxon>Strongyloidea</taxon>
        <taxon>Ancylostomatidae</taxon>
        <taxon>Ancylostomatinae</taxon>
        <taxon>Ancylostoma</taxon>
    </lineage>
</organism>
<dbReference type="OrthoDB" id="7289984at2759"/>
<dbReference type="PANTHER" id="PTHR43544">
    <property type="entry name" value="SHORT-CHAIN DEHYDROGENASE/REDUCTASE"/>
    <property type="match status" value="1"/>
</dbReference>
<evidence type="ECO:0000313" key="3">
    <source>
        <dbReference type="Proteomes" id="UP000252519"/>
    </source>
</evidence>
<comment type="caution">
    <text evidence="2">The sequence shown here is derived from an EMBL/GenBank/DDBJ whole genome shotgun (WGS) entry which is preliminary data.</text>
</comment>
<accession>A0A368F2J2</accession>
<comment type="similarity">
    <text evidence="1">Belongs to the short-chain dehydrogenases/reductases (SDR) family.</text>
</comment>
<evidence type="ECO:0000313" key="2">
    <source>
        <dbReference type="EMBL" id="RCN26321.1"/>
    </source>
</evidence>
<keyword evidence="3" id="KW-1185">Reference proteome</keyword>
<dbReference type="InterPro" id="IPR002347">
    <property type="entry name" value="SDR_fam"/>
</dbReference>
<sequence>MAPYSVLVTGANRGIGLGLVKEFLKNKDIQHVIATARDTSAAKELNEIKDERLVLLPLDLTCDDSIRNLYTEVDKIVGDRGLTLLLNNAGIFVKYYTNQEPNRDSIIRNFNTNAAGVAVLTQVFLPLLRKAAAQFSTDEFSTSRAAIINISSGVGSISDNTTGSGTTGMLAYRISKSALNSLMKTMSIDLEQDHILVAMFCPGWVITDMGGQNAQITVRGYY</sequence>
<name>A0A368F2J2_ANCCA</name>
<dbReference type="Gene3D" id="3.40.50.720">
    <property type="entry name" value="NAD(P)-binding Rossmann-like Domain"/>
    <property type="match status" value="1"/>
</dbReference>
<gene>
    <name evidence="2" type="ORF">ANCCAN_27953</name>
</gene>
<dbReference type="GO" id="GO:0005737">
    <property type="term" value="C:cytoplasm"/>
    <property type="evidence" value="ECO:0007669"/>
    <property type="project" value="TreeGrafter"/>
</dbReference>
<dbReference type="Proteomes" id="UP000252519">
    <property type="component" value="Unassembled WGS sequence"/>
</dbReference>
<dbReference type="SUPFAM" id="SSF51735">
    <property type="entry name" value="NAD(P)-binding Rossmann-fold domains"/>
    <property type="match status" value="1"/>
</dbReference>
<dbReference type="Pfam" id="PF00106">
    <property type="entry name" value="adh_short"/>
    <property type="match status" value="1"/>
</dbReference>
<dbReference type="STRING" id="29170.A0A368F2J2"/>